<comment type="caution">
    <text evidence="2">The sequence shown here is derived from an EMBL/GenBank/DDBJ whole genome shotgun (WGS) entry which is preliminary data.</text>
</comment>
<dbReference type="InParanoid" id="A0A0V1AVU9"/>
<dbReference type="OrthoDB" id="5920100at2759"/>
<organism evidence="2 3">
    <name type="scientific">Trichinella spiralis</name>
    <name type="common">Trichina worm</name>
    <dbReference type="NCBI Taxonomy" id="6334"/>
    <lineage>
        <taxon>Eukaryota</taxon>
        <taxon>Metazoa</taxon>
        <taxon>Ecdysozoa</taxon>
        <taxon>Nematoda</taxon>
        <taxon>Enoplea</taxon>
        <taxon>Dorylaimia</taxon>
        <taxon>Trichinellida</taxon>
        <taxon>Trichinellidae</taxon>
        <taxon>Trichinella</taxon>
    </lineage>
</organism>
<sequence>MSNNSAQLYSIYKTWLGCWEKRSCKVSALPDKKIKNINCFDLHKANYLHKVMELNWFVKCARSPCTPNLNRKDSRYRRELLVSASSPSSSQMNANRQQSMKQPDATAVTTASFIREKCTL</sequence>
<dbReference type="Proteomes" id="UP000054776">
    <property type="component" value="Unassembled WGS sequence"/>
</dbReference>
<reference evidence="2 3" key="1">
    <citation type="submission" date="2015-01" db="EMBL/GenBank/DDBJ databases">
        <title>Evolution of Trichinella species and genotypes.</title>
        <authorList>
            <person name="Korhonen P.K."/>
            <person name="Edoardo P."/>
            <person name="Giuseppe L.R."/>
            <person name="Gasser R.B."/>
        </authorList>
    </citation>
    <scope>NUCLEOTIDE SEQUENCE [LARGE SCALE GENOMIC DNA]</scope>
    <source>
        <strain evidence="2">ISS3</strain>
    </source>
</reference>
<protein>
    <submittedName>
        <fullName evidence="2">Uncharacterized protein</fullName>
    </submittedName>
</protein>
<accession>A0A0V1AVU9</accession>
<feature type="compositionally biased region" description="Polar residues" evidence="1">
    <location>
        <begin position="91"/>
        <end position="106"/>
    </location>
</feature>
<evidence type="ECO:0000313" key="3">
    <source>
        <dbReference type="Proteomes" id="UP000054776"/>
    </source>
</evidence>
<keyword evidence="3" id="KW-1185">Reference proteome</keyword>
<name>A0A0V1AVU9_TRISP</name>
<evidence type="ECO:0000256" key="1">
    <source>
        <dbReference type="SAM" id="MobiDB-lite"/>
    </source>
</evidence>
<dbReference type="AlphaFoldDB" id="A0A0V1AVU9"/>
<evidence type="ECO:0000313" key="2">
    <source>
        <dbReference type="EMBL" id="KRY28794.1"/>
    </source>
</evidence>
<feature type="region of interest" description="Disordered" evidence="1">
    <location>
        <begin position="83"/>
        <end position="106"/>
    </location>
</feature>
<proteinExistence type="predicted"/>
<gene>
    <name evidence="2" type="ORF">T01_4378</name>
</gene>
<dbReference type="EMBL" id="JYDH01000191">
    <property type="protein sequence ID" value="KRY28794.1"/>
    <property type="molecule type" value="Genomic_DNA"/>
</dbReference>